<evidence type="ECO:0000313" key="3">
    <source>
        <dbReference type="EMBL" id="KAF0741189.1"/>
    </source>
</evidence>
<dbReference type="InterPro" id="IPR006580">
    <property type="entry name" value="Znf_TTF"/>
</dbReference>
<dbReference type="InterPro" id="IPR025398">
    <property type="entry name" value="DUF4371"/>
</dbReference>
<feature type="non-terminal residue" evidence="3">
    <location>
        <position position="544"/>
    </location>
</feature>
<evidence type="ECO:0000256" key="1">
    <source>
        <dbReference type="SAM" id="MobiDB-lite"/>
    </source>
</evidence>
<feature type="region of interest" description="Disordered" evidence="1">
    <location>
        <begin position="1"/>
        <end position="49"/>
    </location>
</feature>
<reference evidence="3 4" key="1">
    <citation type="submission" date="2019-08" db="EMBL/GenBank/DDBJ databases">
        <title>Whole genome of Aphis craccivora.</title>
        <authorList>
            <person name="Voronova N.V."/>
            <person name="Shulinski R.S."/>
            <person name="Bandarenka Y.V."/>
            <person name="Zhorov D.G."/>
            <person name="Warner D."/>
        </authorList>
    </citation>
    <scope>NUCLEOTIDE SEQUENCE [LARGE SCALE GENOMIC DNA]</scope>
    <source>
        <strain evidence="3">180601</strain>
        <tissue evidence="3">Whole Body</tissue>
    </source>
</reference>
<accession>A0A6G0XLX6</accession>
<proteinExistence type="predicted"/>
<dbReference type="AlphaFoldDB" id="A0A6G0XLX6"/>
<dbReference type="SUPFAM" id="SSF53098">
    <property type="entry name" value="Ribonuclease H-like"/>
    <property type="match status" value="1"/>
</dbReference>
<comment type="caution">
    <text evidence="3">The sequence shown here is derived from an EMBL/GenBank/DDBJ whole genome shotgun (WGS) entry which is preliminary data.</text>
</comment>
<dbReference type="Proteomes" id="UP000478052">
    <property type="component" value="Unassembled WGS sequence"/>
</dbReference>
<name>A0A6G0XLX6_APHCR</name>
<dbReference type="PANTHER" id="PTHR45749">
    <property type="match status" value="1"/>
</dbReference>
<feature type="domain" description="TTF-type" evidence="2">
    <location>
        <begin position="118"/>
        <end position="207"/>
    </location>
</feature>
<sequence length="544" mass="62547">MVSSMNARRHKDSSKMEQKKRKLPSTNSTLLNFFKKKPGPDENIEKSDDVSREKYVENKNLTQAVQETNKREHFDARKNDIGLFIRRDLLSDEEKATVLTNLWLPNHNYVFPLNEKNKKRGLKFQHKWLNEYNWLVYSEVEGGAFCKHCVVFAKTGGIGNQPLKHLVTEVFDSWKKAKEVFRNHSTLAYHTFSLLKSDEFLKMYSKKEPTIVERLDTDRIKQIKANRERLIPIIDCVILCGRQEIALRGHKDYGKIDMESSLNQGNFRAILKYRAYGDEYLKHIITSEGRNKYLTPQMQNEIITACGDIMLRKIVKDVNASKCFSVLVDETTDISTIEQMAMCVRYVDSNDCIHERFLKFITINSLTGCDLAESILNGLNSCEINLDYLYGQGYDGASNMSGQYKGVQAIIKKNYPKAIYVHCAAHSLNLAVSTASGIQPIRNCLGIIEKYYVFFNTPKRQNVLLTNIENSDEDPKVKTLKRLCATRWVQRYDAVTDFIELFAFVVESLENISNWNDSTATEANILLKAIDSEFLISLQVIQVN</sequence>
<evidence type="ECO:0000259" key="2">
    <source>
        <dbReference type="SMART" id="SM00597"/>
    </source>
</evidence>
<dbReference type="PANTHER" id="PTHR45749:SF21">
    <property type="entry name" value="DUF4371 DOMAIN-CONTAINING PROTEIN"/>
    <property type="match status" value="1"/>
</dbReference>
<gene>
    <name evidence="3" type="ORF">FWK35_00024923</name>
</gene>
<feature type="compositionally biased region" description="Basic and acidic residues" evidence="1">
    <location>
        <begin position="38"/>
        <end position="49"/>
    </location>
</feature>
<keyword evidence="4" id="KW-1185">Reference proteome</keyword>
<dbReference type="InterPro" id="IPR012337">
    <property type="entry name" value="RNaseH-like_sf"/>
</dbReference>
<feature type="compositionally biased region" description="Basic residues" evidence="1">
    <location>
        <begin position="7"/>
        <end position="23"/>
    </location>
</feature>
<dbReference type="OrthoDB" id="6604423at2759"/>
<dbReference type="EMBL" id="VUJU01007736">
    <property type="protein sequence ID" value="KAF0741189.1"/>
    <property type="molecule type" value="Genomic_DNA"/>
</dbReference>
<dbReference type="SMART" id="SM00597">
    <property type="entry name" value="ZnF_TTF"/>
    <property type="match status" value="1"/>
</dbReference>
<organism evidence="3 4">
    <name type="scientific">Aphis craccivora</name>
    <name type="common">Cowpea aphid</name>
    <dbReference type="NCBI Taxonomy" id="307492"/>
    <lineage>
        <taxon>Eukaryota</taxon>
        <taxon>Metazoa</taxon>
        <taxon>Ecdysozoa</taxon>
        <taxon>Arthropoda</taxon>
        <taxon>Hexapoda</taxon>
        <taxon>Insecta</taxon>
        <taxon>Pterygota</taxon>
        <taxon>Neoptera</taxon>
        <taxon>Paraneoptera</taxon>
        <taxon>Hemiptera</taxon>
        <taxon>Sternorrhyncha</taxon>
        <taxon>Aphidomorpha</taxon>
        <taxon>Aphidoidea</taxon>
        <taxon>Aphididae</taxon>
        <taxon>Aphidini</taxon>
        <taxon>Aphis</taxon>
        <taxon>Aphis</taxon>
    </lineage>
</organism>
<protein>
    <submittedName>
        <fullName evidence="3">52 kDa repressor of the inhibitor of the protein kinase-like isoform X1</fullName>
    </submittedName>
</protein>
<evidence type="ECO:0000313" key="4">
    <source>
        <dbReference type="Proteomes" id="UP000478052"/>
    </source>
</evidence>
<dbReference type="Pfam" id="PF14291">
    <property type="entry name" value="DUF4371"/>
    <property type="match status" value="1"/>
</dbReference>